<evidence type="ECO:0000313" key="1">
    <source>
        <dbReference type="EMBL" id="PJC23292.1"/>
    </source>
</evidence>
<dbReference type="AlphaFoldDB" id="A0A2M8EKL8"/>
<reference evidence="2" key="1">
    <citation type="submission" date="2017-09" db="EMBL/GenBank/DDBJ databases">
        <title>Depth-based differentiation of microbial function through sediment-hosted aquifers and enrichment of novel symbionts in the deep terrestrial subsurface.</title>
        <authorList>
            <person name="Probst A.J."/>
            <person name="Ladd B."/>
            <person name="Jarett J.K."/>
            <person name="Geller-Mcgrath D.E."/>
            <person name="Sieber C.M.K."/>
            <person name="Emerson J.B."/>
            <person name="Anantharaman K."/>
            <person name="Thomas B.C."/>
            <person name="Malmstrom R."/>
            <person name="Stieglmeier M."/>
            <person name="Klingl A."/>
            <person name="Woyke T."/>
            <person name="Ryan C.M."/>
            <person name="Banfield J.F."/>
        </authorList>
    </citation>
    <scope>NUCLEOTIDE SEQUENCE [LARGE SCALE GENOMIC DNA]</scope>
</reference>
<gene>
    <name evidence="1" type="ORF">CO058_04270</name>
</gene>
<comment type="caution">
    <text evidence="1">The sequence shown here is derived from an EMBL/GenBank/DDBJ whole genome shotgun (WGS) entry which is preliminary data.</text>
</comment>
<accession>A0A2M8EKL8</accession>
<dbReference type="Proteomes" id="UP000229756">
    <property type="component" value="Unassembled WGS sequence"/>
</dbReference>
<evidence type="ECO:0000313" key="2">
    <source>
        <dbReference type="Proteomes" id="UP000229756"/>
    </source>
</evidence>
<dbReference type="SUPFAM" id="SSF53335">
    <property type="entry name" value="S-adenosyl-L-methionine-dependent methyltransferases"/>
    <property type="match status" value="1"/>
</dbReference>
<protein>
    <submittedName>
        <fullName evidence="1">Uncharacterized protein</fullName>
    </submittedName>
</protein>
<dbReference type="EMBL" id="PFSJ01000031">
    <property type="protein sequence ID" value="PJC23292.1"/>
    <property type="molecule type" value="Genomic_DNA"/>
</dbReference>
<dbReference type="Gene3D" id="3.40.50.150">
    <property type="entry name" value="Vaccinia Virus protein VP39"/>
    <property type="match status" value="1"/>
</dbReference>
<organism evidence="1 2">
    <name type="scientific">candidate division WWE3 bacterium CG_4_9_14_0_2_um_filter_35_11</name>
    <dbReference type="NCBI Taxonomy" id="1975077"/>
    <lineage>
        <taxon>Bacteria</taxon>
        <taxon>Katanobacteria</taxon>
    </lineage>
</organism>
<proteinExistence type="predicted"/>
<sequence length="389" mass="44146">MLIENSLISADSINSSFLLDEPTHYSLNGATPILEIIEQQAIRPPGGDHYIGDFYSAISALTRGGNNRIVDLLQQVYEIRPMTPEHHTNLLFRAVQAKFMKEPGYPNRYTTSQKWIQLLMDLVNDEEMFETVRETLLTKDTTTTVYQRYAGERALMAAITRGKPTRAVDLGCGGNYGLPGMSIGEQFKPINDNTHNHTLNRLLSDPFLLEEGLAIDREDPYNLDAINWRHSCGLYPTELESGGFQEVLALEKRLSIDKAVRFYQGDLLILPIGNELSEANYDFVSINTMLYQLQSELQVKVIQNARKLLKPNGKLFIQDFAFKDTSNLTKLCFEGVEWGIKGNYRLFATGASSDDEMFEVFKWNNGRCRQVAEGEDFQRFFSSIGYNSN</sequence>
<name>A0A2M8EKL8_UNCKA</name>
<dbReference type="CDD" id="cd02440">
    <property type="entry name" value="AdoMet_MTases"/>
    <property type="match status" value="1"/>
</dbReference>
<dbReference type="InterPro" id="IPR029063">
    <property type="entry name" value="SAM-dependent_MTases_sf"/>
</dbReference>